<evidence type="ECO:0000313" key="3">
    <source>
        <dbReference type="Proteomes" id="UP001142393"/>
    </source>
</evidence>
<dbReference type="AlphaFoldDB" id="A0A9W8NZJ1"/>
<sequence length="223" mass="25398">MASYAARKQDKSTAVESRSTVVRNNNDEEGNPPREGGMLLPLHLTIKKTVQMPDRRTQALIRLIESQENEVQEILDRSLKEVRSQQIDYLNKRFQAIREWVEDNPQADEPTEVLQLRTSKANKFITPDKLNERKEELAIAEDKVYPPDSNEEDVLGEHTSDNGGLPYNECLPNEGLNINASAKPSTRHVYPNGKTFDEMLNDPRFVNIPGSTRNIGDKLEWAD</sequence>
<reference evidence="2 3" key="1">
    <citation type="journal article" date="2023" name="Proc. Natl. Acad. Sci. U.S.A.">
        <title>A global phylogenomic analysis of the shiitake genus Lentinula.</title>
        <authorList>
            <person name="Sierra-Patev S."/>
            <person name="Min B."/>
            <person name="Naranjo-Ortiz M."/>
            <person name="Looney B."/>
            <person name="Konkel Z."/>
            <person name="Slot J.C."/>
            <person name="Sakamoto Y."/>
            <person name="Steenwyk J.L."/>
            <person name="Rokas A."/>
            <person name="Carro J."/>
            <person name="Camarero S."/>
            <person name="Ferreira P."/>
            <person name="Molpeceres G."/>
            <person name="Ruiz-Duenas F.J."/>
            <person name="Serrano A."/>
            <person name="Henrissat B."/>
            <person name="Drula E."/>
            <person name="Hughes K.W."/>
            <person name="Mata J.L."/>
            <person name="Ishikawa N.K."/>
            <person name="Vargas-Isla R."/>
            <person name="Ushijima S."/>
            <person name="Smith C.A."/>
            <person name="Donoghue J."/>
            <person name="Ahrendt S."/>
            <person name="Andreopoulos W."/>
            <person name="He G."/>
            <person name="LaButti K."/>
            <person name="Lipzen A."/>
            <person name="Ng V."/>
            <person name="Riley R."/>
            <person name="Sandor L."/>
            <person name="Barry K."/>
            <person name="Martinez A.T."/>
            <person name="Xiao Y."/>
            <person name="Gibbons J.G."/>
            <person name="Terashima K."/>
            <person name="Grigoriev I.V."/>
            <person name="Hibbett D."/>
        </authorList>
    </citation>
    <scope>NUCLEOTIDE SEQUENCE [LARGE SCALE GENOMIC DNA]</scope>
    <source>
        <strain evidence="2 3">TFB7810</strain>
    </source>
</reference>
<accession>A0A9W8NZJ1</accession>
<name>A0A9W8NZJ1_9AGAR</name>
<keyword evidence="3" id="KW-1185">Reference proteome</keyword>
<comment type="caution">
    <text evidence="2">The sequence shown here is derived from an EMBL/GenBank/DDBJ whole genome shotgun (WGS) entry which is preliminary data.</text>
</comment>
<evidence type="ECO:0000256" key="1">
    <source>
        <dbReference type="SAM" id="MobiDB-lite"/>
    </source>
</evidence>
<feature type="region of interest" description="Disordered" evidence="1">
    <location>
        <begin position="1"/>
        <end position="38"/>
    </location>
</feature>
<protein>
    <submittedName>
        <fullName evidence="2">Uncharacterized protein</fullName>
    </submittedName>
</protein>
<evidence type="ECO:0000313" key="2">
    <source>
        <dbReference type="EMBL" id="KAJ3743741.1"/>
    </source>
</evidence>
<feature type="compositionally biased region" description="Polar residues" evidence="1">
    <location>
        <begin position="14"/>
        <end position="24"/>
    </location>
</feature>
<proteinExistence type="predicted"/>
<dbReference type="EMBL" id="JANVFU010000008">
    <property type="protein sequence ID" value="KAJ3743741.1"/>
    <property type="molecule type" value="Genomic_DNA"/>
</dbReference>
<feature type="region of interest" description="Disordered" evidence="1">
    <location>
        <begin position="146"/>
        <end position="167"/>
    </location>
</feature>
<gene>
    <name evidence="2" type="ORF">DFH05DRAFT_1526048</name>
</gene>
<organism evidence="2 3">
    <name type="scientific">Lentinula detonsa</name>
    <dbReference type="NCBI Taxonomy" id="2804962"/>
    <lineage>
        <taxon>Eukaryota</taxon>
        <taxon>Fungi</taxon>
        <taxon>Dikarya</taxon>
        <taxon>Basidiomycota</taxon>
        <taxon>Agaricomycotina</taxon>
        <taxon>Agaricomycetes</taxon>
        <taxon>Agaricomycetidae</taxon>
        <taxon>Agaricales</taxon>
        <taxon>Marasmiineae</taxon>
        <taxon>Omphalotaceae</taxon>
        <taxon>Lentinula</taxon>
    </lineage>
</organism>
<dbReference type="Proteomes" id="UP001142393">
    <property type="component" value="Unassembled WGS sequence"/>
</dbReference>